<keyword evidence="5 7" id="KW-0472">Membrane</keyword>
<dbReference type="AlphaFoldDB" id="A0AAE3MNA8"/>
<dbReference type="EMBL" id="JAPFQP010000004">
    <property type="protein sequence ID" value="MCX2720353.1"/>
    <property type="molecule type" value="Genomic_DNA"/>
</dbReference>
<dbReference type="PROSITE" id="PS52016">
    <property type="entry name" value="TONB_DEPENDENT_REC_3"/>
    <property type="match status" value="1"/>
</dbReference>
<gene>
    <name evidence="10" type="ORF">OO016_12125</name>
</gene>
<evidence type="ECO:0000256" key="3">
    <source>
        <dbReference type="ARBA" id="ARBA00022452"/>
    </source>
</evidence>
<dbReference type="Proteomes" id="UP001207116">
    <property type="component" value="Unassembled WGS sequence"/>
</dbReference>
<evidence type="ECO:0000256" key="8">
    <source>
        <dbReference type="SAM" id="SignalP"/>
    </source>
</evidence>
<keyword evidence="2 7" id="KW-0813">Transport</keyword>
<evidence type="ECO:0000256" key="1">
    <source>
        <dbReference type="ARBA" id="ARBA00004571"/>
    </source>
</evidence>
<keyword evidence="3 7" id="KW-1134">Transmembrane beta strand</keyword>
<evidence type="ECO:0000313" key="10">
    <source>
        <dbReference type="EMBL" id="MCX2720353.1"/>
    </source>
</evidence>
<dbReference type="Pfam" id="PF13715">
    <property type="entry name" value="CarbopepD_reg_2"/>
    <property type="match status" value="1"/>
</dbReference>
<keyword evidence="11" id="KW-1185">Reference proteome</keyword>
<evidence type="ECO:0000256" key="7">
    <source>
        <dbReference type="PROSITE-ProRule" id="PRU01360"/>
    </source>
</evidence>
<evidence type="ECO:0000313" key="11">
    <source>
        <dbReference type="Proteomes" id="UP001207116"/>
    </source>
</evidence>
<dbReference type="NCBIfam" id="TIGR04057">
    <property type="entry name" value="SusC_RagA_signa"/>
    <property type="match status" value="1"/>
</dbReference>
<dbReference type="InterPro" id="IPR008969">
    <property type="entry name" value="CarboxyPept-like_regulatory"/>
</dbReference>
<dbReference type="InterPro" id="IPR023996">
    <property type="entry name" value="TonB-dep_OMP_SusC/RagA"/>
</dbReference>
<dbReference type="SUPFAM" id="SSF49464">
    <property type="entry name" value="Carboxypeptidase regulatory domain-like"/>
    <property type="match status" value="1"/>
</dbReference>
<keyword evidence="8" id="KW-0732">Signal</keyword>
<dbReference type="NCBIfam" id="TIGR04056">
    <property type="entry name" value="OMP_RagA_SusC"/>
    <property type="match status" value="1"/>
</dbReference>
<dbReference type="InterPro" id="IPR012910">
    <property type="entry name" value="Plug_dom"/>
</dbReference>
<comment type="similarity">
    <text evidence="7">Belongs to the TonB-dependent receptor family.</text>
</comment>
<dbReference type="Gene3D" id="2.60.40.1120">
    <property type="entry name" value="Carboxypeptidase-like, regulatory domain"/>
    <property type="match status" value="1"/>
</dbReference>
<dbReference type="RefSeq" id="WP_266014354.1">
    <property type="nucleotide sequence ID" value="NZ_JAPFQP010000004.1"/>
</dbReference>
<dbReference type="InterPro" id="IPR036942">
    <property type="entry name" value="Beta-barrel_TonB_sf"/>
</dbReference>
<dbReference type="SUPFAM" id="SSF56935">
    <property type="entry name" value="Porins"/>
    <property type="match status" value="1"/>
</dbReference>
<comment type="caution">
    <text evidence="10">The sequence shown here is derived from an EMBL/GenBank/DDBJ whole genome shotgun (WGS) entry which is preliminary data.</text>
</comment>
<evidence type="ECO:0000256" key="6">
    <source>
        <dbReference type="ARBA" id="ARBA00023237"/>
    </source>
</evidence>
<comment type="subcellular location">
    <subcellularLocation>
        <location evidence="1 7">Cell outer membrane</location>
        <topology evidence="1 7">Multi-pass membrane protein</topology>
    </subcellularLocation>
</comment>
<feature type="domain" description="TonB-dependent receptor plug" evidence="9">
    <location>
        <begin position="116"/>
        <end position="233"/>
    </location>
</feature>
<sequence>MKTKLKAVLTLLLVLAVHLVYAQSKSITGTVTDADGVPLPGVNIVVQGTTTGTQTDFDGNFAINVAEGQVLVFTYLGFRTESRTIGSSNTLNVRMQVDAESLSEVVVVGYGTQSKRLVTDNISSLSSADIADVPTPNVFNSVAAKAAGVQITQQNGKVEGGLNFRIRGQASISAGTDPLFVLDGIPLTNDNESNNGSPSNPLLTLSPSEIESIDILKDASAAAIYGSRGANGVVIITTKKGKEGRSSFSLNFSTGTSEPANKRDWLNAAQYIELFTEAAERSPFGDLSGSFLEGRFDRYSNGTDWRNLAVDTDWQELAFQDGSIRDADFSMSGGNSKTTYFFSTAYNDTQGIVRGNELDRVSGRININHNFSDKIRMGMNMSYSRVNIDRIANDNAFVTPLQAIAQAPISPAFLENGDPNPNTLYPNFLLEDKYAYYNTIVKRFLGRINFEYDFTDWLTFTSAFSHDLFTQTEDQFRGRLTPFQSTNGEAFASNVDTENYVFTNLLRFNKTFNEDHDVELVVGSELNKSKRRATSVEGNQFPSDDFQTVNSAAEIVSGTGSFTQFSFLSYFARATYSYKNKYLLKASIRRDGSSRFGSENRFGYFPAFSAGWIISEEDFLSESDVLSYLKIRGSWGKVGNAEIGNFPSLNLFQGVSYNQRPGLQPTQAGNPLLGWEASTQTDIGFEYGLFDDVITGEFAYYVKDTDDLLFAQPLPGSSGNPNQNGITRNIGRLQATGFEISISTKNFNTENFTWNTNFNFSKNDVEVKELPDSSDVIFSRNILREGEQINSFYLPEYAGVDPDNGDALYNLNDGSGGTTTNVNEAERIVAGRPLPEWIGGLTNTIRYKDFDFSFTFQGEWGASIYNSGGRFQSANADFFDNQTADQLRRWQNPGDITDVPEARLFGGNGTAHSTRYLEDGDFIRLRNLTLGYTLPQSIMDKLGMTNVRFYVSGLNLLTFTDFEGYDPESRSDAGGIGQVFYSAPAARTYSIGVNLNF</sequence>
<evidence type="ECO:0000259" key="9">
    <source>
        <dbReference type="Pfam" id="PF07715"/>
    </source>
</evidence>
<dbReference type="Pfam" id="PF07715">
    <property type="entry name" value="Plug"/>
    <property type="match status" value="1"/>
</dbReference>
<dbReference type="InterPro" id="IPR037066">
    <property type="entry name" value="Plug_dom_sf"/>
</dbReference>
<dbReference type="Gene3D" id="2.40.170.20">
    <property type="entry name" value="TonB-dependent receptor, beta-barrel domain"/>
    <property type="match status" value="1"/>
</dbReference>
<keyword evidence="10" id="KW-0675">Receptor</keyword>
<organism evidence="10 11">
    <name type="scientific">Lentiprolixibacter aurantiacus</name>
    <dbReference type="NCBI Taxonomy" id="2993939"/>
    <lineage>
        <taxon>Bacteria</taxon>
        <taxon>Pseudomonadati</taxon>
        <taxon>Bacteroidota</taxon>
        <taxon>Flavobacteriia</taxon>
        <taxon>Flavobacteriales</taxon>
        <taxon>Flavobacteriaceae</taxon>
        <taxon>Lentiprolixibacter</taxon>
    </lineage>
</organism>
<feature type="chain" id="PRO_5042265172" evidence="8">
    <location>
        <begin position="23"/>
        <end position="997"/>
    </location>
</feature>
<name>A0AAE3MNA8_9FLAO</name>
<reference evidence="10" key="1">
    <citation type="submission" date="2022-11" db="EMBL/GenBank/DDBJ databases">
        <title>The characterization of three novel Bacteroidetes species and genomic analysis of their roles in tidal elemental geochemical cycles.</title>
        <authorList>
            <person name="Ma K.-J."/>
        </authorList>
    </citation>
    <scope>NUCLEOTIDE SEQUENCE</scope>
    <source>
        <strain evidence="10">M415</strain>
    </source>
</reference>
<keyword evidence="6 7" id="KW-0998">Cell outer membrane</keyword>
<evidence type="ECO:0000256" key="5">
    <source>
        <dbReference type="ARBA" id="ARBA00023136"/>
    </source>
</evidence>
<proteinExistence type="inferred from homology"/>
<protein>
    <submittedName>
        <fullName evidence="10">TonB-dependent receptor</fullName>
    </submittedName>
</protein>
<dbReference type="Gene3D" id="2.170.130.10">
    <property type="entry name" value="TonB-dependent receptor, plug domain"/>
    <property type="match status" value="1"/>
</dbReference>
<evidence type="ECO:0000256" key="4">
    <source>
        <dbReference type="ARBA" id="ARBA00022692"/>
    </source>
</evidence>
<dbReference type="GO" id="GO:0009279">
    <property type="term" value="C:cell outer membrane"/>
    <property type="evidence" value="ECO:0007669"/>
    <property type="project" value="UniProtKB-SubCell"/>
</dbReference>
<evidence type="ECO:0000256" key="2">
    <source>
        <dbReference type="ARBA" id="ARBA00022448"/>
    </source>
</evidence>
<dbReference type="InterPro" id="IPR023997">
    <property type="entry name" value="TonB-dep_OMP_SusC/RagA_CS"/>
</dbReference>
<feature type="signal peptide" evidence="8">
    <location>
        <begin position="1"/>
        <end position="22"/>
    </location>
</feature>
<accession>A0AAE3MNA8</accession>
<dbReference type="InterPro" id="IPR039426">
    <property type="entry name" value="TonB-dep_rcpt-like"/>
</dbReference>
<keyword evidence="4 7" id="KW-0812">Transmembrane</keyword>